<comment type="similarity">
    <text evidence="1">Belongs to the sigma-70 factor family. ECF subfamily.</text>
</comment>
<dbReference type="CDD" id="cd06171">
    <property type="entry name" value="Sigma70_r4"/>
    <property type="match status" value="1"/>
</dbReference>
<dbReference type="Proteomes" id="UP000198984">
    <property type="component" value="Unassembled WGS sequence"/>
</dbReference>
<evidence type="ECO:0000313" key="7">
    <source>
        <dbReference type="EMBL" id="SEL66810.1"/>
    </source>
</evidence>
<dbReference type="InterPro" id="IPR007627">
    <property type="entry name" value="RNA_pol_sigma70_r2"/>
</dbReference>
<evidence type="ECO:0000256" key="4">
    <source>
        <dbReference type="ARBA" id="ARBA00023163"/>
    </source>
</evidence>
<dbReference type="Gene3D" id="1.10.1740.10">
    <property type="match status" value="1"/>
</dbReference>
<protein>
    <submittedName>
        <fullName evidence="7">RNA polymerase sigma factor, sigma-70 family</fullName>
    </submittedName>
</protein>
<evidence type="ECO:0000256" key="1">
    <source>
        <dbReference type="ARBA" id="ARBA00010641"/>
    </source>
</evidence>
<dbReference type="Pfam" id="PF08281">
    <property type="entry name" value="Sigma70_r4_2"/>
    <property type="match status" value="1"/>
</dbReference>
<proteinExistence type="inferred from homology"/>
<gene>
    <name evidence="7" type="ORF">SAMN04488505_102804</name>
</gene>
<keyword evidence="8" id="KW-1185">Reference proteome</keyword>
<evidence type="ECO:0000259" key="6">
    <source>
        <dbReference type="Pfam" id="PF08281"/>
    </source>
</evidence>
<dbReference type="InterPro" id="IPR036388">
    <property type="entry name" value="WH-like_DNA-bd_sf"/>
</dbReference>
<evidence type="ECO:0000259" key="5">
    <source>
        <dbReference type="Pfam" id="PF04542"/>
    </source>
</evidence>
<dbReference type="SUPFAM" id="SSF88946">
    <property type="entry name" value="Sigma2 domain of RNA polymerase sigma factors"/>
    <property type="match status" value="1"/>
</dbReference>
<name>A0A1H7S2H0_9BACT</name>
<organism evidence="7 8">
    <name type="scientific">Chitinophaga rupis</name>
    <dbReference type="NCBI Taxonomy" id="573321"/>
    <lineage>
        <taxon>Bacteria</taxon>
        <taxon>Pseudomonadati</taxon>
        <taxon>Bacteroidota</taxon>
        <taxon>Chitinophagia</taxon>
        <taxon>Chitinophagales</taxon>
        <taxon>Chitinophagaceae</taxon>
        <taxon>Chitinophaga</taxon>
    </lineage>
</organism>
<evidence type="ECO:0000256" key="3">
    <source>
        <dbReference type="ARBA" id="ARBA00023082"/>
    </source>
</evidence>
<dbReference type="InterPro" id="IPR013325">
    <property type="entry name" value="RNA_pol_sigma_r2"/>
</dbReference>
<dbReference type="InterPro" id="IPR014284">
    <property type="entry name" value="RNA_pol_sigma-70_dom"/>
</dbReference>
<dbReference type="InterPro" id="IPR013249">
    <property type="entry name" value="RNA_pol_sigma70_r4_t2"/>
</dbReference>
<dbReference type="Gene3D" id="1.10.10.10">
    <property type="entry name" value="Winged helix-like DNA-binding domain superfamily/Winged helix DNA-binding domain"/>
    <property type="match status" value="1"/>
</dbReference>
<reference evidence="7 8" key="1">
    <citation type="submission" date="2016-10" db="EMBL/GenBank/DDBJ databases">
        <authorList>
            <person name="de Groot N.N."/>
        </authorList>
    </citation>
    <scope>NUCLEOTIDE SEQUENCE [LARGE SCALE GENOMIC DNA]</scope>
    <source>
        <strain evidence="7 8">DSM 21039</strain>
    </source>
</reference>
<dbReference type="PANTHER" id="PTHR43133">
    <property type="entry name" value="RNA POLYMERASE ECF-TYPE SIGMA FACTO"/>
    <property type="match status" value="1"/>
</dbReference>
<dbReference type="Pfam" id="PF04542">
    <property type="entry name" value="Sigma70_r2"/>
    <property type="match status" value="1"/>
</dbReference>
<feature type="domain" description="RNA polymerase sigma-70 region 2" evidence="5">
    <location>
        <begin position="36"/>
        <end position="104"/>
    </location>
</feature>
<dbReference type="RefSeq" id="WP_089910725.1">
    <property type="nucleotide sequence ID" value="NZ_FOBB01000002.1"/>
</dbReference>
<dbReference type="GO" id="GO:0016987">
    <property type="term" value="F:sigma factor activity"/>
    <property type="evidence" value="ECO:0007669"/>
    <property type="project" value="UniProtKB-KW"/>
</dbReference>
<dbReference type="OrthoDB" id="9150024at2"/>
<sequence length="206" mass="24381">MKEAIVPPVAALNQAPAQPEWWQQFREGNRDAFALIYHTYVDDLYSYGLHFCGDAEKVKDCLQELFQDLWHSRRQLAETVVHIRYYLLTAFRRHLLRSLQKDRRWRKTDDTIPFDFECIPPREHHIIQDEIRKEQLQQLHSALATLTRRQREAIYLRFFQNLSYQEVADMMGMKVDSVYNLISKAIGLLKEILALPVLLLLVNRGA</sequence>
<dbReference type="AlphaFoldDB" id="A0A1H7S2H0"/>
<dbReference type="InterPro" id="IPR039425">
    <property type="entry name" value="RNA_pol_sigma-70-like"/>
</dbReference>
<dbReference type="STRING" id="573321.SAMN04488505_102804"/>
<dbReference type="PANTHER" id="PTHR43133:SF46">
    <property type="entry name" value="RNA POLYMERASE SIGMA-70 FACTOR ECF SUBFAMILY"/>
    <property type="match status" value="1"/>
</dbReference>
<evidence type="ECO:0000256" key="2">
    <source>
        <dbReference type="ARBA" id="ARBA00023015"/>
    </source>
</evidence>
<dbReference type="GO" id="GO:0006352">
    <property type="term" value="P:DNA-templated transcription initiation"/>
    <property type="evidence" value="ECO:0007669"/>
    <property type="project" value="InterPro"/>
</dbReference>
<feature type="domain" description="RNA polymerase sigma factor 70 region 4 type 2" evidence="6">
    <location>
        <begin position="137"/>
        <end position="185"/>
    </location>
</feature>
<evidence type="ECO:0000313" key="8">
    <source>
        <dbReference type="Proteomes" id="UP000198984"/>
    </source>
</evidence>
<keyword evidence="4" id="KW-0804">Transcription</keyword>
<dbReference type="EMBL" id="FOBB01000002">
    <property type="protein sequence ID" value="SEL66810.1"/>
    <property type="molecule type" value="Genomic_DNA"/>
</dbReference>
<accession>A0A1H7S2H0</accession>
<dbReference type="NCBIfam" id="TIGR02937">
    <property type="entry name" value="sigma70-ECF"/>
    <property type="match status" value="1"/>
</dbReference>
<dbReference type="InterPro" id="IPR013324">
    <property type="entry name" value="RNA_pol_sigma_r3/r4-like"/>
</dbReference>
<dbReference type="SUPFAM" id="SSF88659">
    <property type="entry name" value="Sigma3 and sigma4 domains of RNA polymerase sigma factors"/>
    <property type="match status" value="1"/>
</dbReference>
<dbReference type="GO" id="GO:0003677">
    <property type="term" value="F:DNA binding"/>
    <property type="evidence" value="ECO:0007669"/>
    <property type="project" value="InterPro"/>
</dbReference>
<keyword evidence="2" id="KW-0805">Transcription regulation</keyword>
<keyword evidence="3" id="KW-0731">Sigma factor</keyword>